<protein>
    <submittedName>
        <fullName evidence="2">Uncharacterized protein</fullName>
    </submittedName>
</protein>
<evidence type="ECO:0000256" key="1">
    <source>
        <dbReference type="SAM" id="MobiDB-lite"/>
    </source>
</evidence>
<evidence type="ECO:0000313" key="2">
    <source>
        <dbReference type="EMBL" id="ETO14956.1"/>
    </source>
</evidence>
<feature type="non-terminal residue" evidence="2">
    <location>
        <position position="200"/>
    </location>
</feature>
<proteinExistence type="predicted"/>
<organism evidence="2 3">
    <name type="scientific">Reticulomyxa filosa</name>
    <dbReference type="NCBI Taxonomy" id="46433"/>
    <lineage>
        <taxon>Eukaryota</taxon>
        <taxon>Sar</taxon>
        <taxon>Rhizaria</taxon>
        <taxon>Retaria</taxon>
        <taxon>Foraminifera</taxon>
        <taxon>Monothalamids</taxon>
        <taxon>Reticulomyxidae</taxon>
        <taxon>Reticulomyxa</taxon>
    </lineage>
</organism>
<dbReference type="EMBL" id="ASPP01019618">
    <property type="protein sequence ID" value="ETO14956.1"/>
    <property type="molecule type" value="Genomic_DNA"/>
</dbReference>
<dbReference type="Proteomes" id="UP000023152">
    <property type="component" value="Unassembled WGS sequence"/>
</dbReference>
<dbReference type="AlphaFoldDB" id="X6MMT4"/>
<gene>
    <name evidence="2" type="ORF">RFI_22412</name>
</gene>
<name>X6MMT4_RETFI</name>
<reference evidence="2 3" key="1">
    <citation type="journal article" date="2013" name="Curr. Biol.">
        <title>The Genome of the Foraminiferan Reticulomyxa filosa.</title>
        <authorList>
            <person name="Glockner G."/>
            <person name="Hulsmann N."/>
            <person name="Schleicher M."/>
            <person name="Noegel A.A."/>
            <person name="Eichinger L."/>
            <person name="Gallinger C."/>
            <person name="Pawlowski J."/>
            <person name="Sierra R."/>
            <person name="Euteneuer U."/>
            <person name="Pillet L."/>
            <person name="Moustafa A."/>
            <person name="Platzer M."/>
            <person name="Groth M."/>
            <person name="Szafranski K."/>
            <person name="Schliwa M."/>
        </authorList>
    </citation>
    <scope>NUCLEOTIDE SEQUENCE [LARGE SCALE GENOMIC DNA]</scope>
</reference>
<sequence length="200" mass="22047">MMGNVQHSPKKEYAMVNIAELQKECYIPIRRGRIVCDISTATKVIVVGQNAFGNNAIKNNSNKESNAMTHHQIKTHDANFEIPPITTYDPTSSSSSPSPERTTLAKYTLVLAEHEDASVLTVVVGEVVVQNTTQLQLLSLRYIFSSDVFTTSMASQSCLVATTPNIHNNNNDSIHDNNNNNNNNSNNNNNNNNNNDEAEV</sequence>
<keyword evidence="3" id="KW-1185">Reference proteome</keyword>
<comment type="caution">
    <text evidence="2">The sequence shown here is derived from an EMBL/GenBank/DDBJ whole genome shotgun (WGS) entry which is preliminary data.</text>
</comment>
<accession>X6MMT4</accession>
<evidence type="ECO:0000313" key="3">
    <source>
        <dbReference type="Proteomes" id="UP000023152"/>
    </source>
</evidence>
<feature type="region of interest" description="Disordered" evidence="1">
    <location>
        <begin position="166"/>
        <end position="200"/>
    </location>
</feature>